<feature type="region of interest" description="Disordered" evidence="1">
    <location>
        <begin position="48"/>
        <end position="73"/>
    </location>
</feature>
<reference evidence="2" key="1">
    <citation type="submission" date="2021-06" db="EMBL/GenBank/DDBJ databases">
        <title>Parelaphostrongylus tenuis whole genome reference sequence.</title>
        <authorList>
            <person name="Garwood T.J."/>
            <person name="Larsen P.A."/>
            <person name="Fountain-Jones N.M."/>
            <person name="Garbe J.R."/>
            <person name="Macchietto M.G."/>
            <person name="Kania S.A."/>
            <person name="Gerhold R.W."/>
            <person name="Richards J.E."/>
            <person name="Wolf T.M."/>
        </authorList>
    </citation>
    <scope>NUCLEOTIDE SEQUENCE</scope>
    <source>
        <strain evidence="2">MNPRO001-30</strain>
        <tissue evidence="2">Meninges</tissue>
    </source>
</reference>
<protein>
    <submittedName>
        <fullName evidence="2">Uncharacterized protein</fullName>
    </submittedName>
</protein>
<accession>A0AAD5N0L2</accession>
<keyword evidence="3" id="KW-1185">Reference proteome</keyword>
<evidence type="ECO:0000313" key="2">
    <source>
        <dbReference type="EMBL" id="KAJ1357511.1"/>
    </source>
</evidence>
<evidence type="ECO:0000313" key="3">
    <source>
        <dbReference type="Proteomes" id="UP001196413"/>
    </source>
</evidence>
<proteinExistence type="predicted"/>
<name>A0AAD5N0L2_PARTN</name>
<evidence type="ECO:0000256" key="1">
    <source>
        <dbReference type="SAM" id="MobiDB-lite"/>
    </source>
</evidence>
<gene>
    <name evidence="2" type="ORF">KIN20_015680</name>
</gene>
<organism evidence="2 3">
    <name type="scientific">Parelaphostrongylus tenuis</name>
    <name type="common">Meningeal worm</name>
    <dbReference type="NCBI Taxonomy" id="148309"/>
    <lineage>
        <taxon>Eukaryota</taxon>
        <taxon>Metazoa</taxon>
        <taxon>Ecdysozoa</taxon>
        <taxon>Nematoda</taxon>
        <taxon>Chromadorea</taxon>
        <taxon>Rhabditida</taxon>
        <taxon>Rhabditina</taxon>
        <taxon>Rhabditomorpha</taxon>
        <taxon>Strongyloidea</taxon>
        <taxon>Metastrongylidae</taxon>
        <taxon>Parelaphostrongylus</taxon>
    </lineage>
</organism>
<sequence length="73" mass="8182">MEMSAKFFASPNNLTFTSAMQKSSQRPIVKGGRNLMFSAFHGIEIHPGKSRDKAERRNGAGELNRNVERMLAE</sequence>
<dbReference type="EMBL" id="JAHQIW010003161">
    <property type="protein sequence ID" value="KAJ1357511.1"/>
    <property type="molecule type" value="Genomic_DNA"/>
</dbReference>
<comment type="caution">
    <text evidence="2">The sequence shown here is derived from an EMBL/GenBank/DDBJ whole genome shotgun (WGS) entry which is preliminary data.</text>
</comment>
<dbReference type="Proteomes" id="UP001196413">
    <property type="component" value="Unassembled WGS sequence"/>
</dbReference>
<dbReference type="AlphaFoldDB" id="A0AAD5N0L2"/>